<dbReference type="Proteomes" id="UP000271889">
    <property type="component" value="Unassembled WGS sequence"/>
</dbReference>
<accession>A0A3P6SQB0</accession>
<dbReference type="GO" id="GO:0032040">
    <property type="term" value="C:small-subunit processome"/>
    <property type="evidence" value="ECO:0007669"/>
    <property type="project" value="InterPro"/>
</dbReference>
<feature type="compositionally biased region" description="Basic and acidic residues" evidence="4">
    <location>
        <begin position="205"/>
        <end position="214"/>
    </location>
</feature>
<feature type="region of interest" description="Disordered" evidence="4">
    <location>
        <begin position="181"/>
        <end position="250"/>
    </location>
</feature>
<protein>
    <recommendedName>
        <fullName evidence="5">Nop domain-containing protein</fullName>
    </recommendedName>
</protein>
<dbReference type="GO" id="GO:0031428">
    <property type="term" value="C:box C/D methylation guide snoRNP complex"/>
    <property type="evidence" value="ECO:0007669"/>
    <property type="project" value="InterPro"/>
</dbReference>
<evidence type="ECO:0000256" key="4">
    <source>
        <dbReference type="SAM" id="MobiDB-lite"/>
    </source>
</evidence>
<feature type="compositionally biased region" description="Basic residues" evidence="4">
    <location>
        <begin position="230"/>
        <end position="239"/>
    </location>
</feature>
<dbReference type="InterPro" id="IPR042239">
    <property type="entry name" value="Nop_C"/>
</dbReference>
<dbReference type="PROSITE" id="PS51358">
    <property type="entry name" value="NOP"/>
    <property type="match status" value="1"/>
</dbReference>
<feature type="domain" description="Nop" evidence="5">
    <location>
        <begin position="17"/>
        <end position="158"/>
    </location>
</feature>
<dbReference type="PANTHER" id="PTHR10894:SF1">
    <property type="entry name" value="NUCLEOLAR PROTEIN 58"/>
    <property type="match status" value="1"/>
</dbReference>
<dbReference type="InterPro" id="IPR002687">
    <property type="entry name" value="Nop_dom"/>
</dbReference>
<evidence type="ECO:0000256" key="3">
    <source>
        <dbReference type="ARBA" id="ARBA00023242"/>
    </source>
</evidence>
<dbReference type="OrthoDB" id="6780543at2759"/>
<dbReference type="InterPro" id="IPR036070">
    <property type="entry name" value="Nop_dom_sf"/>
</dbReference>
<keyword evidence="2" id="KW-0690">Ribosome biogenesis</keyword>
<name>A0A3P6SQB0_CYLGO</name>
<dbReference type="Pfam" id="PF01798">
    <property type="entry name" value="Nop"/>
    <property type="match status" value="2"/>
</dbReference>
<dbReference type="GO" id="GO:0042254">
    <property type="term" value="P:ribosome biogenesis"/>
    <property type="evidence" value="ECO:0007669"/>
    <property type="project" value="UniProtKB-KW"/>
</dbReference>
<organism evidence="6 7">
    <name type="scientific">Cylicostephanus goldi</name>
    <name type="common">Nematode worm</name>
    <dbReference type="NCBI Taxonomy" id="71465"/>
    <lineage>
        <taxon>Eukaryota</taxon>
        <taxon>Metazoa</taxon>
        <taxon>Ecdysozoa</taxon>
        <taxon>Nematoda</taxon>
        <taxon>Chromadorea</taxon>
        <taxon>Rhabditida</taxon>
        <taxon>Rhabditina</taxon>
        <taxon>Rhabditomorpha</taxon>
        <taxon>Strongyloidea</taxon>
        <taxon>Strongylidae</taxon>
        <taxon>Cylicostephanus</taxon>
    </lineage>
</organism>
<evidence type="ECO:0000256" key="2">
    <source>
        <dbReference type="ARBA" id="ARBA00022517"/>
    </source>
</evidence>
<dbReference type="InterPro" id="IPR045056">
    <property type="entry name" value="Nop56/Nop58"/>
</dbReference>
<dbReference type="EMBL" id="UYRV01010245">
    <property type="protein sequence ID" value="VDK57284.1"/>
    <property type="molecule type" value="Genomic_DNA"/>
</dbReference>
<comment type="subcellular location">
    <subcellularLocation>
        <location evidence="1">Nucleus</location>
        <location evidence="1">Nucleolus</location>
    </subcellularLocation>
</comment>
<evidence type="ECO:0000313" key="7">
    <source>
        <dbReference type="Proteomes" id="UP000271889"/>
    </source>
</evidence>
<dbReference type="AlphaFoldDB" id="A0A3P6SQB0"/>
<keyword evidence="7" id="KW-1185">Reference proteome</keyword>
<evidence type="ECO:0000256" key="1">
    <source>
        <dbReference type="ARBA" id="ARBA00004604"/>
    </source>
</evidence>
<proteinExistence type="predicted"/>
<reference evidence="6 7" key="1">
    <citation type="submission" date="2018-11" db="EMBL/GenBank/DDBJ databases">
        <authorList>
            <consortium name="Pathogen Informatics"/>
        </authorList>
    </citation>
    <scope>NUCLEOTIDE SEQUENCE [LARGE SCALE GENOMIC DNA]</scope>
</reference>
<dbReference type="PANTHER" id="PTHR10894">
    <property type="entry name" value="NUCLEOLAR PROTEIN 5 NUCLEOLAR PROTEIN NOP5 NOP58"/>
    <property type="match status" value="1"/>
</dbReference>
<keyword evidence="3" id="KW-0539">Nucleus</keyword>
<gene>
    <name evidence="6" type="ORF">CGOC_LOCUS3931</name>
</gene>
<feature type="region of interest" description="Disordered" evidence="4">
    <location>
        <begin position="156"/>
        <end position="175"/>
    </location>
</feature>
<dbReference type="SUPFAM" id="SSF89124">
    <property type="entry name" value="Nop domain"/>
    <property type="match status" value="1"/>
</dbReference>
<dbReference type="GO" id="GO:0030515">
    <property type="term" value="F:snoRNA binding"/>
    <property type="evidence" value="ECO:0007669"/>
    <property type="project" value="InterPro"/>
</dbReference>
<evidence type="ECO:0000313" key="6">
    <source>
        <dbReference type="EMBL" id="VDK57284.1"/>
    </source>
</evidence>
<evidence type="ECO:0000259" key="5">
    <source>
        <dbReference type="PROSITE" id="PS51358"/>
    </source>
</evidence>
<dbReference type="Gene3D" id="1.10.246.90">
    <property type="entry name" value="Nop domain"/>
    <property type="match status" value="1"/>
</dbReference>
<sequence>MCESQLFDYLKNRMTALAPNLTCLLGELVGARLISHAGSLVSLAKAPASTVQILGAEKALFRALKTKKDTPKYGLIYHAQLITQAPARLKGKVDTASLLFLFCLISCRTSSSFQMARKLAAKCALATRIDALAEDSRGAEVGMECRAGLEAVLRSEQERGPKTISGGSHKHEKYHFKSETFEYNEAADVPKKPQKRKFNDDEEEPATKRTKVEAEESQETQETPEVPKSEKKKKKKKEKKIKEEGEEEEE</sequence>